<reference evidence="2 3" key="1">
    <citation type="journal article" date="2018" name="Front. Plant Sci.">
        <title>Red Clover (Trifolium pratense) and Zigzag Clover (T. medium) - A Picture of Genomic Similarities and Differences.</title>
        <authorList>
            <person name="Dluhosova J."/>
            <person name="Istvanek J."/>
            <person name="Nedelnik J."/>
            <person name="Repkova J."/>
        </authorList>
    </citation>
    <scope>NUCLEOTIDE SEQUENCE [LARGE SCALE GENOMIC DNA]</scope>
    <source>
        <strain evidence="3">cv. 10/8</strain>
        <tissue evidence="2">Leaf</tissue>
    </source>
</reference>
<dbReference type="Proteomes" id="UP000265520">
    <property type="component" value="Unassembled WGS sequence"/>
</dbReference>
<evidence type="ECO:0000313" key="2">
    <source>
        <dbReference type="EMBL" id="MCI20160.1"/>
    </source>
</evidence>
<dbReference type="AlphaFoldDB" id="A0A392Q8V7"/>
<name>A0A392Q8V7_9FABA</name>
<keyword evidence="2" id="KW-0418">Kinase</keyword>
<comment type="caution">
    <text evidence="2">The sequence shown here is derived from an EMBL/GenBank/DDBJ whole genome shotgun (WGS) entry which is preliminary data.</text>
</comment>
<keyword evidence="2" id="KW-0808">Transferase</keyword>
<evidence type="ECO:0000313" key="3">
    <source>
        <dbReference type="Proteomes" id="UP000265520"/>
    </source>
</evidence>
<keyword evidence="1" id="KW-0472">Membrane</keyword>
<keyword evidence="3" id="KW-1185">Reference proteome</keyword>
<protein>
    <submittedName>
        <fullName evidence="2">Casein kinase I isoform alpha</fullName>
    </submittedName>
</protein>
<sequence length="56" mass="6532">VALKFEHKSSKGCNYGPPYEWQVYKSWIFLALVYGMFGITRHTRKFISRAGIMDVC</sequence>
<feature type="transmembrane region" description="Helical" evidence="1">
    <location>
        <begin position="24"/>
        <end position="40"/>
    </location>
</feature>
<proteinExistence type="predicted"/>
<dbReference type="GO" id="GO:0016301">
    <property type="term" value="F:kinase activity"/>
    <property type="evidence" value="ECO:0007669"/>
    <property type="project" value="UniProtKB-KW"/>
</dbReference>
<keyword evidence="1" id="KW-0812">Transmembrane</keyword>
<accession>A0A392Q8V7</accession>
<keyword evidence="1" id="KW-1133">Transmembrane helix</keyword>
<evidence type="ECO:0000256" key="1">
    <source>
        <dbReference type="SAM" id="Phobius"/>
    </source>
</evidence>
<dbReference type="EMBL" id="LXQA010118417">
    <property type="protein sequence ID" value="MCI20160.1"/>
    <property type="molecule type" value="Genomic_DNA"/>
</dbReference>
<organism evidence="2 3">
    <name type="scientific">Trifolium medium</name>
    <dbReference type="NCBI Taxonomy" id="97028"/>
    <lineage>
        <taxon>Eukaryota</taxon>
        <taxon>Viridiplantae</taxon>
        <taxon>Streptophyta</taxon>
        <taxon>Embryophyta</taxon>
        <taxon>Tracheophyta</taxon>
        <taxon>Spermatophyta</taxon>
        <taxon>Magnoliopsida</taxon>
        <taxon>eudicotyledons</taxon>
        <taxon>Gunneridae</taxon>
        <taxon>Pentapetalae</taxon>
        <taxon>rosids</taxon>
        <taxon>fabids</taxon>
        <taxon>Fabales</taxon>
        <taxon>Fabaceae</taxon>
        <taxon>Papilionoideae</taxon>
        <taxon>50 kb inversion clade</taxon>
        <taxon>NPAAA clade</taxon>
        <taxon>Hologalegina</taxon>
        <taxon>IRL clade</taxon>
        <taxon>Trifolieae</taxon>
        <taxon>Trifolium</taxon>
    </lineage>
</organism>
<feature type="non-terminal residue" evidence="2">
    <location>
        <position position="1"/>
    </location>
</feature>